<keyword evidence="3" id="KW-1185">Reference proteome</keyword>
<dbReference type="AlphaFoldDB" id="A0A8X6NEE8"/>
<evidence type="ECO:0000256" key="1">
    <source>
        <dbReference type="SAM" id="MobiDB-lite"/>
    </source>
</evidence>
<dbReference type="EMBL" id="BMAW01103442">
    <property type="protein sequence ID" value="GFT09134.1"/>
    <property type="molecule type" value="Genomic_DNA"/>
</dbReference>
<feature type="region of interest" description="Disordered" evidence="1">
    <location>
        <begin position="1"/>
        <end position="28"/>
    </location>
</feature>
<protein>
    <submittedName>
        <fullName evidence="2">Uncharacterized protein</fullName>
    </submittedName>
</protein>
<dbReference type="Proteomes" id="UP000887013">
    <property type="component" value="Unassembled WGS sequence"/>
</dbReference>
<evidence type="ECO:0000313" key="2">
    <source>
        <dbReference type="EMBL" id="GFT09134.1"/>
    </source>
</evidence>
<accession>A0A8X6NEE8</accession>
<evidence type="ECO:0000313" key="3">
    <source>
        <dbReference type="Proteomes" id="UP000887013"/>
    </source>
</evidence>
<gene>
    <name evidence="2" type="ORF">NPIL_454031</name>
</gene>
<sequence length="139" mass="15619">MHLQLSKQANTGSVTEEAELSSNTNLPDKSRKQHVWDFTTTNMIIQFSGPQVDIEWTTCFLPEKRVQSCNWNASGKRTQQQRNYLAANLVYLLLTKYGLPILSGADVSFIPAIRGEPEVSEYKLFAANGTEMPHIALKC</sequence>
<proteinExistence type="predicted"/>
<name>A0A8X6NEE8_NEPPI</name>
<comment type="caution">
    <text evidence="2">The sequence shown here is derived from an EMBL/GenBank/DDBJ whole genome shotgun (WGS) entry which is preliminary data.</text>
</comment>
<reference evidence="2" key="1">
    <citation type="submission" date="2020-08" db="EMBL/GenBank/DDBJ databases">
        <title>Multicomponent nature underlies the extraordinary mechanical properties of spider dragline silk.</title>
        <authorList>
            <person name="Kono N."/>
            <person name="Nakamura H."/>
            <person name="Mori M."/>
            <person name="Yoshida Y."/>
            <person name="Ohtoshi R."/>
            <person name="Malay A.D."/>
            <person name="Moran D.A.P."/>
            <person name="Tomita M."/>
            <person name="Numata K."/>
            <person name="Arakawa K."/>
        </authorList>
    </citation>
    <scope>NUCLEOTIDE SEQUENCE</scope>
</reference>
<organism evidence="2 3">
    <name type="scientific">Nephila pilipes</name>
    <name type="common">Giant wood spider</name>
    <name type="synonym">Nephila maculata</name>
    <dbReference type="NCBI Taxonomy" id="299642"/>
    <lineage>
        <taxon>Eukaryota</taxon>
        <taxon>Metazoa</taxon>
        <taxon>Ecdysozoa</taxon>
        <taxon>Arthropoda</taxon>
        <taxon>Chelicerata</taxon>
        <taxon>Arachnida</taxon>
        <taxon>Araneae</taxon>
        <taxon>Araneomorphae</taxon>
        <taxon>Entelegynae</taxon>
        <taxon>Araneoidea</taxon>
        <taxon>Nephilidae</taxon>
        <taxon>Nephila</taxon>
    </lineage>
</organism>
<feature type="compositionally biased region" description="Polar residues" evidence="1">
    <location>
        <begin position="1"/>
        <end position="27"/>
    </location>
</feature>